<dbReference type="InterPro" id="IPR012340">
    <property type="entry name" value="NA-bd_OB-fold"/>
</dbReference>
<keyword evidence="2" id="KW-1185">Reference proteome</keyword>
<comment type="caution">
    <text evidence="1">The sequence shown here is derived from an EMBL/GenBank/DDBJ whole genome shotgun (WGS) entry which is preliminary data.</text>
</comment>
<evidence type="ECO:0000313" key="2">
    <source>
        <dbReference type="Proteomes" id="UP001501842"/>
    </source>
</evidence>
<dbReference type="InterPro" id="IPR016039">
    <property type="entry name" value="Thiolase-like"/>
</dbReference>
<dbReference type="RefSeq" id="WP_344454014.1">
    <property type="nucleotide sequence ID" value="NZ_BAAATZ010000025.1"/>
</dbReference>
<proteinExistence type="predicted"/>
<accession>A0ABN3UJA6</accession>
<dbReference type="Proteomes" id="UP001501842">
    <property type="component" value="Unassembled WGS sequence"/>
</dbReference>
<organism evidence="1 2">
    <name type="scientific">Actinocorallia aurantiaca</name>
    <dbReference type="NCBI Taxonomy" id="46204"/>
    <lineage>
        <taxon>Bacteria</taxon>
        <taxon>Bacillati</taxon>
        <taxon>Actinomycetota</taxon>
        <taxon>Actinomycetes</taxon>
        <taxon>Streptosporangiales</taxon>
        <taxon>Thermomonosporaceae</taxon>
        <taxon>Actinocorallia</taxon>
    </lineage>
</organism>
<dbReference type="SUPFAM" id="SSF53901">
    <property type="entry name" value="Thiolase-like"/>
    <property type="match status" value="2"/>
</dbReference>
<sequence length="465" mass="48186">MTVATTKTITAYAVYLPAFALAVNDFGADVRDGSARARSVASHDEDAVTLGVEAGRRLDGALQDVPALLLATSEPPYLDKSSATTVHAALGLPENATAVDLHGLRAGAGALRTAFGMGGLAVLADQRTAPPGAAGELSQGDAAAAFAMSGDSSAPVRLRATASSTVELLDRWRAPGAPHPTVWDERFTANILAESALSAASRALGEAGLERADRVVVACANPRAAAAIRAALGSDRADAELEAAIGHTGAAHLGVLLADAFDRSRPGETVLAVCAADGADAFVFETGEGVETANRGPKVREQLGGRTYLPYDRYLRMRGLFVVQGPNRPDPAPPAAPPMARRREWKMALVAARCAECDAVTAPPARACAGCGRLDTQRPESLRDRACTVVSVTEDLLAPGPDGPAVQAVVDVEGGGRRSVHVADPPAGGVKAGDELWPVLRRISSTQGIHNYFWKARPMGTVRHG</sequence>
<dbReference type="EMBL" id="BAAATZ010000025">
    <property type="protein sequence ID" value="GAA2733396.1"/>
    <property type="molecule type" value="Genomic_DNA"/>
</dbReference>
<name>A0ABN3UJA6_9ACTN</name>
<gene>
    <name evidence="1" type="ORF">GCM10010439_53350</name>
</gene>
<evidence type="ECO:0000313" key="1">
    <source>
        <dbReference type="EMBL" id="GAA2733396.1"/>
    </source>
</evidence>
<dbReference type="SUPFAM" id="SSF50249">
    <property type="entry name" value="Nucleic acid-binding proteins"/>
    <property type="match status" value="1"/>
</dbReference>
<protein>
    <submittedName>
        <fullName evidence="1">Hydroxymethylglutaryl-CoA synthase family protein</fullName>
    </submittedName>
</protein>
<reference evidence="1 2" key="1">
    <citation type="journal article" date="2019" name="Int. J. Syst. Evol. Microbiol.">
        <title>The Global Catalogue of Microorganisms (GCM) 10K type strain sequencing project: providing services to taxonomists for standard genome sequencing and annotation.</title>
        <authorList>
            <consortium name="The Broad Institute Genomics Platform"/>
            <consortium name="The Broad Institute Genome Sequencing Center for Infectious Disease"/>
            <person name="Wu L."/>
            <person name="Ma J."/>
        </authorList>
    </citation>
    <scope>NUCLEOTIDE SEQUENCE [LARGE SCALE GENOMIC DNA]</scope>
    <source>
        <strain evidence="1 2">JCM 8201</strain>
    </source>
</reference>
<dbReference type="Gene3D" id="3.40.47.10">
    <property type="match status" value="1"/>
</dbReference>